<comment type="caution">
    <text evidence="3">The sequence shown here is derived from an EMBL/GenBank/DDBJ whole genome shotgun (WGS) entry which is preliminary data.</text>
</comment>
<name>A0A8J6XI34_9CYAN</name>
<feature type="compositionally biased region" description="Polar residues" evidence="1">
    <location>
        <begin position="94"/>
        <end position="110"/>
    </location>
</feature>
<gene>
    <name evidence="3" type="ORF">ICL16_13975</name>
</gene>
<evidence type="ECO:0000313" key="4">
    <source>
        <dbReference type="Proteomes" id="UP000629098"/>
    </source>
</evidence>
<evidence type="ECO:0000256" key="2">
    <source>
        <dbReference type="SAM" id="SignalP"/>
    </source>
</evidence>
<dbReference type="Proteomes" id="UP000629098">
    <property type="component" value="Unassembled WGS sequence"/>
</dbReference>
<sequence>MLKNFFTFGLLAAGLLIAPTAAIADQVAGSESITNQSSVNKGVGNTTGQSSITNTVQEQLKKSGVGTYNRGGNQTAGSNSVTDQYGVNVGRDNVTGQTSETNTIQKQYQQRKGGYRY</sequence>
<feature type="chain" id="PRO_5035284996" evidence="2">
    <location>
        <begin position="25"/>
        <end position="117"/>
    </location>
</feature>
<proteinExistence type="predicted"/>
<dbReference type="AlphaFoldDB" id="A0A8J6XI34"/>
<keyword evidence="4" id="KW-1185">Reference proteome</keyword>
<protein>
    <submittedName>
        <fullName evidence="3">Uncharacterized protein</fullName>
    </submittedName>
</protein>
<evidence type="ECO:0000256" key="1">
    <source>
        <dbReference type="SAM" id="MobiDB-lite"/>
    </source>
</evidence>
<feature type="compositionally biased region" description="Polar residues" evidence="1">
    <location>
        <begin position="70"/>
        <end position="85"/>
    </location>
</feature>
<dbReference type="RefSeq" id="WP_190828568.1">
    <property type="nucleotide sequence ID" value="NZ_CAWPPI010000049.1"/>
</dbReference>
<dbReference type="EMBL" id="JACXAE010000049">
    <property type="protein sequence ID" value="MBD2773142.1"/>
    <property type="molecule type" value="Genomic_DNA"/>
</dbReference>
<reference evidence="3" key="1">
    <citation type="submission" date="2020-09" db="EMBL/GenBank/DDBJ databases">
        <title>Iningainema tapete sp. nov. (Scytonemataceae, Cyanobacteria) from greenhouses in central Florida (USA) produces two types of nodularin with biosynthetic potential for microcystin-LR and anabaenopeptins.</title>
        <authorList>
            <person name="Berthold D.E."/>
            <person name="Lefler F.W."/>
            <person name="Huang I.-S."/>
            <person name="Abdulla H."/>
            <person name="Zimba P.V."/>
            <person name="Laughinghouse H.D. IV."/>
        </authorList>
    </citation>
    <scope>NUCLEOTIDE SEQUENCE</scope>
    <source>
        <strain evidence="3">BLCCT55</strain>
    </source>
</reference>
<feature type="region of interest" description="Disordered" evidence="1">
    <location>
        <begin position="64"/>
        <end position="117"/>
    </location>
</feature>
<organism evidence="3 4">
    <name type="scientific">Iningainema tapete BLCC-T55</name>
    <dbReference type="NCBI Taxonomy" id="2748662"/>
    <lineage>
        <taxon>Bacteria</taxon>
        <taxon>Bacillati</taxon>
        <taxon>Cyanobacteriota</taxon>
        <taxon>Cyanophyceae</taxon>
        <taxon>Nostocales</taxon>
        <taxon>Scytonemataceae</taxon>
        <taxon>Iningainema tapete</taxon>
    </lineage>
</organism>
<keyword evidence="2" id="KW-0732">Signal</keyword>
<accession>A0A8J6XI34</accession>
<feature type="signal peptide" evidence="2">
    <location>
        <begin position="1"/>
        <end position="24"/>
    </location>
</feature>
<evidence type="ECO:0000313" key="3">
    <source>
        <dbReference type="EMBL" id="MBD2773142.1"/>
    </source>
</evidence>